<evidence type="ECO:0000256" key="4">
    <source>
        <dbReference type="SAM" id="MobiDB-lite"/>
    </source>
</evidence>
<feature type="domain" description="Methyl-accepting transducer" evidence="5">
    <location>
        <begin position="274"/>
        <end position="503"/>
    </location>
</feature>
<keyword evidence="8" id="KW-1185">Reference proteome</keyword>
<dbReference type="Pfam" id="PF12729">
    <property type="entry name" value="4HB_MCP_1"/>
    <property type="match status" value="1"/>
</dbReference>
<dbReference type="Pfam" id="PF00015">
    <property type="entry name" value="MCPsignal"/>
    <property type="match status" value="1"/>
</dbReference>
<evidence type="ECO:0000256" key="2">
    <source>
        <dbReference type="ARBA" id="ARBA00029447"/>
    </source>
</evidence>
<dbReference type="InterPro" id="IPR024478">
    <property type="entry name" value="HlyB_4HB_MCP"/>
</dbReference>
<dbReference type="InterPro" id="IPR003660">
    <property type="entry name" value="HAMP_dom"/>
</dbReference>
<gene>
    <name evidence="7" type="ORF">QWJ38_23800</name>
</gene>
<feature type="domain" description="HAMP" evidence="6">
    <location>
        <begin position="217"/>
        <end position="269"/>
    </location>
</feature>
<comment type="caution">
    <text evidence="7">The sequence shown here is derived from an EMBL/GenBank/DDBJ whole genome shotgun (WGS) entry which is preliminary data.</text>
</comment>
<dbReference type="SMART" id="SM00304">
    <property type="entry name" value="HAMP"/>
    <property type="match status" value="2"/>
</dbReference>
<dbReference type="RefSeq" id="WP_290361613.1">
    <property type="nucleotide sequence ID" value="NZ_JAUHHC010000012.1"/>
</dbReference>
<feature type="region of interest" description="Disordered" evidence="4">
    <location>
        <begin position="307"/>
        <end position="326"/>
    </location>
</feature>
<reference evidence="7 8" key="1">
    <citation type="submission" date="2023-06" db="EMBL/GenBank/DDBJ databases">
        <title>Pelomonas sp. PFR6 16S ribosomal RNA gene Genome sequencing and assembly.</title>
        <authorList>
            <person name="Woo H."/>
        </authorList>
    </citation>
    <scope>NUCLEOTIDE SEQUENCE [LARGE SCALE GENOMIC DNA]</scope>
    <source>
        <strain evidence="7 8">PFR6</strain>
    </source>
</reference>
<dbReference type="SUPFAM" id="SSF58104">
    <property type="entry name" value="Methyl-accepting chemotaxis protein (MCP) signaling domain"/>
    <property type="match status" value="1"/>
</dbReference>
<evidence type="ECO:0000256" key="1">
    <source>
        <dbReference type="ARBA" id="ARBA00022481"/>
    </source>
</evidence>
<dbReference type="PRINTS" id="PR00260">
    <property type="entry name" value="CHEMTRNSDUCR"/>
</dbReference>
<evidence type="ECO:0000256" key="3">
    <source>
        <dbReference type="PROSITE-ProRule" id="PRU00284"/>
    </source>
</evidence>
<dbReference type="CDD" id="cd11386">
    <property type="entry name" value="MCP_signal"/>
    <property type="match status" value="1"/>
</dbReference>
<dbReference type="CDD" id="cd06225">
    <property type="entry name" value="HAMP"/>
    <property type="match status" value="1"/>
</dbReference>
<dbReference type="InterPro" id="IPR004089">
    <property type="entry name" value="MCPsignal_dom"/>
</dbReference>
<comment type="similarity">
    <text evidence="2">Belongs to the methyl-accepting chemotaxis (MCP) protein family.</text>
</comment>
<evidence type="ECO:0000313" key="8">
    <source>
        <dbReference type="Proteomes" id="UP001228044"/>
    </source>
</evidence>
<dbReference type="PANTHER" id="PTHR43531:SF14">
    <property type="entry name" value="METHYL-ACCEPTING CHEMOTAXIS PROTEIN I-RELATED"/>
    <property type="match status" value="1"/>
</dbReference>
<sequence>MKLNDLRMKSKLMLGFALLAAVVLLVAAMALSSLGRANSRFSEYLDGVAARELLATDVRAAANRRAIAARNLVLVSQAADRETEKAAVTQAHEDMKKAVVRLKGALEAAGDIGPRDRAMVAEIEKVEEKYGQVAQAIVGMALDGRRDDAIAKMNAECRPLLAALLKATGEYVEYEQEQSKKRVLAASEAYASDRLMMFGACAVALLAAVAMGWALSNAITRPLERAVHLAEAVAAGDLSSDIEVSGKDETGQLLAALKRMNESLVSMVSQVRQSADGIATASEQIATGNQDLSSRTEQQASALQETAASMQQMTSTVQQTADSSRQANQLANSAVDVAGRGGEVVQRVVNTMGEITDSSRKISDIIGVIDGIAFQTNILALNAAVEAARAGEQGRGFAVVAGEVRSLAQRSAQAAREIKGLITNSVEKVEAGSQLVGEAGSTMGDIVTQVRRMTDLMAEINASTSEQSSGIGQVNQAVASIDQGTQQNAALVEESAAAAESLKQQAAGLLQLISRFKLAAGATARFGA</sequence>
<dbReference type="Gene3D" id="1.10.287.950">
    <property type="entry name" value="Methyl-accepting chemotaxis protein"/>
    <property type="match status" value="1"/>
</dbReference>
<dbReference type="InterPro" id="IPR051310">
    <property type="entry name" value="MCP_chemotaxis"/>
</dbReference>
<dbReference type="PROSITE" id="PS50885">
    <property type="entry name" value="HAMP"/>
    <property type="match status" value="1"/>
</dbReference>
<dbReference type="PANTHER" id="PTHR43531">
    <property type="entry name" value="PROTEIN ICFG"/>
    <property type="match status" value="1"/>
</dbReference>
<keyword evidence="3" id="KW-0807">Transducer</keyword>
<dbReference type="Proteomes" id="UP001228044">
    <property type="component" value="Unassembled WGS sequence"/>
</dbReference>
<organism evidence="7 8">
    <name type="scientific">Roseateles violae</name>
    <dbReference type="NCBI Taxonomy" id="3058042"/>
    <lineage>
        <taxon>Bacteria</taxon>
        <taxon>Pseudomonadati</taxon>
        <taxon>Pseudomonadota</taxon>
        <taxon>Betaproteobacteria</taxon>
        <taxon>Burkholderiales</taxon>
        <taxon>Sphaerotilaceae</taxon>
        <taxon>Roseateles</taxon>
    </lineage>
</organism>
<evidence type="ECO:0000259" key="5">
    <source>
        <dbReference type="PROSITE" id="PS50111"/>
    </source>
</evidence>
<evidence type="ECO:0000313" key="7">
    <source>
        <dbReference type="EMBL" id="MDN3923311.1"/>
    </source>
</evidence>
<proteinExistence type="inferred from homology"/>
<dbReference type="SMART" id="SM00283">
    <property type="entry name" value="MA"/>
    <property type="match status" value="1"/>
</dbReference>
<keyword evidence="1" id="KW-0488">Methylation</keyword>
<name>A0ABT8E0C2_9BURK</name>
<evidence type="ECO:0000259" key="6">
    <source>
        <dbReference type="PROSITE" id="PS50885"/>
    </source>
</evidence>
<feature type="compositionally biased region" description="Low complexity" evidence="4">
    <location>
        <begin position="309"/>
        <end position="320"/>
    </location>
</feature>
<dbReference type="EMBL" id="JAUHHC010000012">
    <property type="protein sequence ID" value="MDN3923311.1"/>
    <property type="molecule type" value="Genomic_DNA"/>
</dbReference>
<dbReference type="PROSITE" id="PS50111">
    <property type="entry name" value="CHEMOTAXIS_TRANSDUC_2"/>
    <property type="match status" value="1"/>
</dbReference>
<dbReference type="InterPro" id="IPR004090">
    <property type="entry name" value="Chemotax_Me-accpt_rcpt"/>
</dbReference>
<protein>
    <submittedName>
        <fullName evidence="7">Methyl-accepting chemotaxis protein</fullName>
    </submittedName>
</protein>
<accession>A0ABT8E0C2</accession>
<dbReference type="Pfam" id="PF00672">
    <property type="entry name" value="HAMP"/>
    <property type="match status" value="1"/>
</dbReference>